<evidence type="ECO:0000259" key="1">
    <source>
        <dbReference type="PROSITE" id="PS50983"/>
    </source>
</evidence>
<dbReference type="STRING" id="765912.Thimo_2804"/>
<gene>
    <name evidence="2" type="ORF">Thimo_2804</name>
</gene>
<dbReference type="PATRIC" id="fig|765912.4.peg.2747"/>
<dbReference type="PANTHER" id="PTHR30535:SF34">
    <property type="entry name" value="MOLYBDATE-BINDING PROTEIN MOLA"/>
    <property type="match status" value="1"/>
</dbReference>
<dbReference type="EMBL" id="CP003051">
    <property type="protein sequence ID" value="AGA91510.1"/>
    <property type="molecule type" value="Genomic_DNA"/>
</dbReference>
<protein>
    <submittedName>
        <fullName evidence="2">ABC-type Fe3+-hydroxamate transport system, periplasmic component</fullName>
    </submittedName>
</protein>
<evidence type="ECO:0000313" key="2">
    <source>
        <dbReference type="EMBL" id="AGA91510.1"/>
    </source>
</evidence>
<feature type="domain" description="Fe/B12 periplasmic-binding" evidence="1">
    <location>
        <begin position="69"/>
        <end position="323"/>
    </location>
</feature>
<dbReference type="Proteomes" id="UP000010816">
    <property type="component" value="Chromosome"/>
</dbReference>
<dbReference type="GO" id="GO:0071281">
    <property type="term" value="P:cellular response to iron ion"/>
    <property type="evidence" value="ECO:0007669"/>
    <property type="project" value="TreeGrafter"/>
</dbReference>
<dbReference type="InterPro" id="IPR002491">
    <property type="entry name" value="ABC_transptr_periplasmic_BD"/>
</dbReference>
<dbReference type="PROSITE" id="PS50983">
    <property type="entry name" value="FE_B12_PBP"/>
    <property type="match status" value="1"/>
</dbReference>
<keyword evidence="3" id="KW-1185">Reference proteome</keyword>
<name>L0H1K9_9GAMM</name>
<dbReference type="Pfam" id="PF01497">
    <property type="entry name" value="Peripla_BP_2"/>
    <property type="match status" value="1"/>
</dbReference>
<dbReference type="eggNOG" id="COG0614">
    <property type="taxonomic scope" value="Bacteria"/>
</dbReference>
<dbReference type="OrthoDB" id="9775594at2"/>
<dbReference type="PANTHER" id="PTHR30535">
    <property type="entry name" value="VITAMIN B12-BINDING PROTEIN"/>
    <property type="match status" value="1"/>
</dbReference>
<dbReference type="InterPro" id="IPR050902">
    <property type="entry name" value="ABC_Transporter_SBP"/>
</dbReference>
<dbReference type="SUPFAM" id="SSF53807">
    <property type="entry name" value="Helical backbone' metal receptor"/>
    <property type="match status" value="1"/>
</dbReference>
<dbReference type="Gene3D" id="3.40.50.1980">
    <property type="entry name" value="Nitrogenase molybdenum iron protein domain"/>
    <property type="match status" value="2"/>
</dbReference>
<sequence>MARISGGVWALALISAAALVLVLILLDPPSDAFVAGGDLGGTQVIGEGFPKRLIDPLGHAHTLAAPPTRIVSAILAGDEMLADLVAPERVAAVTHLVDDAGISNVAGHYPATIPRISGDIEDLLAPRPDLVIVSTLSDALAVRLLLRAGVTVARFAAFDSFAEVMANIETLGMILGAEQRAAAVVADMRRRLAAVAQQVAGRPSPRVLFYSRSGSTGGPGSLTDEMIVLAGGYNVVRDTGITGYRRVTPELAIALQPEVIVFSDWSGSGAGEIDWLRGEPAWRQVPAVRDGRLYALRGAWVTSGSQFRVAGVEALAPLLHPEAFADAAH</sequence>
<dbReference type="HOGENOM" id="CLU_038034_2_4_6"/>
<evidence type="ECO:0000313" key="3">
    <source>
        <dbReference type="Proteomes" id="UP000010816"/>
    </source>
</evidence>
<dbReference type="AlphaFoldDB" id="L0H1K9"/>
<reference evidence="2 3" key="1">
    <citation type="submission" date="2011-09" db="EMBL/GenBank/DDBJ databases">
        <title>Complete sequence of chromosome of Thioflavicoccus mobilis 8321.</title>
        <authorList>
            <consortium name="US DOE Joint Genome Institute"/>
            <person name="Lucas S."/>
            <person name="Han J."/>
            <person name="Lapidus A."/>
            <person name="Cheng J.-F."/>
            <person name="Goodwin L."/>
            <person name="Pitluck S."/>
            <person name="Peters L."/>
            <person name="Ovchinnikova G."/>
            <person name="Lu M."/>
            <person name="Detter J.C."/>
            <person name="Han C."/>
            <person name="Tapia R."/>
            <person name="Land M."/>
            <person name="Hauser L."/>
            <person name="Kyrpides N."/>
            <person name="Ivanova N."/>
            <person name="Pagani I."/>
            <person name="Vogl K."/>
            <person name="Liu Z."/>
            <person name="Imhoff J."/>
            <person name="Thiel V."/>
            <person name="Frigaard N.-U."/>
            <person name="Bryant D."/>
            <person name="Woyke T."/>
        </authorList>
    </citation>
    <scope>NUCLEOTIDE SEQUENCE [LARGE SCALE GENOMIC DNA]</scope>
    <source>
        <strain evidence="2 3">8321</strain>
    </source>
</reference>
<organism evidence="2 3">
    <name type="scientific">Thioflavicoccus mobilis 8321</name>
    <dbReference type="NCBI Taxonomy" id="765912"/>
    <lineage>
        <taxon>Bacteria</taxon>
        <taxon>Pseudomonadati</taxon>
        <taxon>Pseudomonadota</taxon>
        <taxon>Gammaproteobacteria</taxon>
        <taxon>Chromatiales</taxon>
        <taxon>Chromatiaceae</taxon>
        <taxon>Thioflavicoccus</taxon>
    </lineage>
</organism>
<proteinExistence type="predicted"/>
<accession>L0H1K9</accession>
<dbReference type="KEGG" id="tmb:Thimo_2804"/>
<dbReference type="RefSeq" id="WP_015281642.1">
    <property type="nucleotide sequence ID" value="NC_019940.1"/>
</dbReference>